<dbReference type="Pfam" id="PF10988">
    <property type="entry name" value="DUF2807"/>
    <property type="match status" value="1"/>
</dbReference>
<comment type="caution">
    <text evidence="3">The sequence shown here is derived from an EMBL/GenBank/DDBJ whole genome shotgun (WGS) entry which is preliminary data.</text>
</comment>
<proteinExistence type="predicted"/>
<feature type="transmembrane region" description="Helical" evidence="1">
    <location>
        <begin position="144"/>
        <end position="169"/>
    </location>
</feature>
<feature type="domain" description="Putative auto-transporter adhesin head GIN" evidence="2">
    <location>
        <begin position="285"/>
        <end position="438"/>
    </location>
</feature>
<accession>A0A226X0Q1</accession>
<reference evidence="4" key="1">
    <citation type="submission" date="2017-01" db="EMBL/GenBank/DDBJ databases">
        <title>Genome Analysis of Deinococcus marmoris KOPRI26562.</title>
        <authorList>
            <person name="Kim J.H."/>
            <person name="Oh H.-M."/>
        </authorList>
    </citation>
    <scope>NUCLEOTIDE SEQUENCE [LARGE SCALE GENOMIC DNA]</scope>
    <source>
        <strain evidence="4">PAMC 26633</strain>
    </source>
</reference>
<dbReference type="EMBL" id="MTHB01000110">
    <property type="protein sequence ID" value="OXC77016.1"/>
    <property type="molecule type" value="Genomic_DNA"/>
</dbReference>
<evidence type="ECO:0000313" key="4">
    <source>
        <dbReference type="Proteomes" id="UP000214720"/>
    </source>
</evidence>
<dbReference type="Proteomes" id="UP000214720">
    <property type="component" value="Unassembled WGS sequence"/>
</dbReference>
<keyword evidence="1" id="KW-0812">Transmembrane</keyword>
<dbReference type="RefSeq" id="WP_218827304.1">
    <property type="nucleotide sequence ID" value="NZ_MTHB01000110.1"/>
</dbReference>
<evidence type="ECO:0000313" key="3">
    <source>
        <dbReference type="EMBL" id="OXC77016.1"/>
    </source>
</evidence>
<feature type="transmembrane region" description="Helical" evidence="1">
    <location>
        <begin position="209"/>
        <end position="230"/>
    </location>
</feature>
<feature type="transmembrane region" description="Helical" evidence="1">
    <location>
        <begin position="103"/>
        <end position="132"/>
    </location>
</feature>
<gene>
    <name evidence="3" type="ORF">BSU04_18565</name>
</gene>
<name>A0A226X0Q1_CABSO</name>
<sequence>MNSEAFLRTLRAGLAGLSRQEIEEIIADYEAHFAEARASGRSEAEVVEALGDPTRLARELRAETGLRRFEAHRSVGNLITAMLALAGLAAVDIFFLMPLLLVVAALALGLGIGLAALGAVGVHMIFTVVFFAHGGSFVGGVVRFVVGIGLIACLVVGGSLLLLGLGAGVRMLGRYMRLHYHLLEPGQDRQQASREDMSTQKWNVSKRPALFVVAGSTVAIALLALGSSLAGSHRDGDPSWWPKGGWRCGPSWFDRVPASGVNAANPASTSPASVTFPFEANNRLDIDLPASVTYQPGPKAEATVTGDSTLVSHVRIADGRLGFDSGLGCSPVTHLSVRLTAPSIATWAIRGNSDLVLSGIEQQKLQLRITGSGHVVASGAVQVVALNVAGSGEAQLQGLSARSAEIVVHGSGEVQVAAQDSADIAIRGSGVVKLHGHPAQLHSAISGSGRIENTP</sequence>
<keyword evidence="1" id="KW-1133">Transmembrane helix</keyword>
<feature type="transmembrane region" description="Helical" evidence="1">
    <location>
        <begin position="75"/>
        <end position="97"/>
    </location>
</feature>
<organism evidence="3 4">
    <name type="scientific">Caballeronia sordidicola</name>
    <name type="common">Burkholderia sordidicola</name>
    <dbReference type="NCBI Taxonomy" id="196367"/>
    <lineage>
        <taxon>Bacteria</taxon>
        <taxon>Pseudomonadati</taxon>
        <taxon>Pseudomonadota</taxon>
        <taxon>Betaproteobacteria</taxon>
        <taxon>Burkholderiales</taxon>
        <taxon>Burkholderiaceae</taxon>
        <taxon>Caballeronia</taxon>
    </lineage>
</organism>
<dbReference type="InterPro" id="IPR021255">
    <property type="entry name" value="DUF2807"/>
</dbReference>
<dbReference type="Pfam" id="PF22564">
    <property type="entry name" value="HAAS"/>
    <property type="match status" value="1"/>
</dbReference>
<protein>
    <recommendedName>
        <fullName evidence="2">Putative auto-transporter adhesin head GIN domain-containing protein</fullName>
    </recommendedName>
</protein>
<evidence type="ECO:0000256" key="1">
    <source>
        <dbReference type="SAM" id="Phobius"/>
    </source>
</evidence>
<dbReference type="AlphaFoldDB" id="A0A226X0Q1"/>
<keyword evidence="1" id="KW-0472">Membrane</keyword>
<dbReference type="Gene3D" id="2.160.20.120">
    <property type="match status" value="1"/>
</dbReference>
<evidence type="ECO:0000259" key="2">
    <source>
        <dbReference type="Pfam" id="PF10988"/>
    </source>
</evidence>